<evidence type="ECO:0000313" key="2">
    <source>
        <dbReference type="EMBL" id="BAN64180.1"/>
    </source>
</evidence>
<gene>
    <name evidence="2" type="primary">BBOV_III007150</name>
</gene>
<reference evidence="2" key="1">
    <citation type="journal article" date="2014" name="BMC Genomics">
        <title>The Babesia bovis gene and promoter model: an update from full-length EST analysis.</title>
        <authorList>
            <person name="Yamagishi J."/>
            <person name="Wakaguri H."/>
            <person name="Yokoyama N."/>
            <person name="Yamashita R."/>
            <person name="Suzuki Y."/>
            <person name="Xuan X."/>
            <person name="Igarashi I."/>
        </authorList>
    </citation>
    <scope>NUCLEOTIDE SEQUENCE</scope>
    <source>
        <strain evidence="2">Texas</strain>
    </source>
</reference>
<dbReference type="AlphaFoldDB" id="S6C760"/>
<accession>S6C760</accession>
<feature type="coiled-coil region" evidence="1">
    <location>
        <begin position="108"/>
        <end position="191"/>
    </location>
</feature>
<organism evidence="2">
    <name type="scientific">Babesia bovis</name>
    <dbReference type="NCBI Taxonomy" id="5865"/>
    <lineage>
        <taxon>Eukaryota</taxon>
        <taxon>Sar</taxon>
        <taxon>Alveolata</taxon>
        <taxon>Apicomplexa</taxon>
        <taxon>Aconoidasida</taxon>
        <taxon>Piroplasmida</taxon>
        <taxon>Babesiidae</taxon>
        <taxon>Babesia</taxon>
    </lineage>
</organism>
<proteinExistence type="evidence at transcript level"/>
<sequence length="262" mass="30494">MVFPTSPQEFCRIRNYPSEAELSSSQHTYSTSECSSSTCDTAESHKYESRRKFVGSKASPMNSLKRMSRQKSAEYKDGTPIICPNCDAMRMQLTEATTQCYDQWIKRIKVLEEMLQEKQIIIDELQAAWCERCQALEQQQVINEQLTSQLKDLNQLVSDLKVGNYQLKDTLQQKEELIEDLYADIKILRDKDAHNQELRQIDLQTIEDLRKAVVENKKQCRIKSLFTVPSYKHKIGIADKIKNRIQIAARNKKKHNNRNSDE</sequence>
<evidence type="ECO:0000256" key="1">
    <source>
        <dbReference type="SAM" id="Coils"/>
    </source>
</evidence>
<keyword evidence="1" id="KW-0175">Coiled coil</keyword>
<protein>
    <submittedName>
        <fullName evidence="2">Uncharacterized protein</fullName>
    </submittedName>
</protein>
<dbReference type="EMBL" id="AK440386">
    <property type="protein sequence ID" value="BAN64180.1"/>
    <property type="molecule type" value="mRNA"/>
</dbReference>
<name>S6C760_BABBO</name>
<dbReference type="VEuPathDB" id="PiroplasmaDB:BBOV_III007150"/>